<evidence type="ECO:0000313" key="2">
    <source>
        <dbReference type="Proteomes" id="UP001221142"/>
    </source>
</evidence>
<proteinExistence type="predicted"/>
<reference evidence="1" key="1">
    <citation type="submission" date="2023-03" db="EMBL/GenBank/DDBJ databases">
        <title>Massive genome expansion in bonnet fungi (Mycena s.s.) driven by repeated elements and novel gene families across ecological guilds.</title>
        <authorList>
            <consortium name="Lawrence Berkeley National Laboratory"/>
            <person name="Harder C.B."/>
            <person name="Miyauchi S."/>
            <person name="Viragh M."/>
            <person name="Kuo A."/>
            <person name="Thoen E."/>
            <person name="Andreopoulos B."/>
            <person name="Lu D."/>
            <person name="Skrede I."/>
            <person name="Drula E."/>
            <person name="Henrissat B."/>
            <person name="Morin E."/>
            <person name="Kohler A."/>
            <person name="Barry K."/>
            <person name="LaButti K."/>
            <person name="Morin E."/>
            <person name="Salamov A."/>
            <person name="Lipzen A."/>
            <person name="Mereny Z."/>
            <person name="Hegedus B."/>
            <person name="Baldrian P."/>
            <person name="Stursova M."/>
            <person name="Weitz H."/>
            <person name="Taylor A."/>
            <person name="Grigoriev I.V."/>
            <person name="Nagy L.G."/>
            <person name="Martin F."/>
            <person name="Kauserud H."/>
        </authorList>
    </citation>
    <scope>NUCLEOTIDE SEQUENCE</scope>
    <source>
        <strain evidence="1">9284</strain>
    </source>
</reference>
<keyword evidence="2" id="KW-1185">Reference proteome</keyword>
<accession>A0AAD7BP51</accession>
<organism evidence="1 2">
    <name type="scientific">Roridomyces roridus</name>
    <dbReference type="NCBI Taxonomy" id="1738132"/>
    <lineage>
        <taxon>Eukaryota</taxon>
        <taxon>Fungi</taxon>
        <taxon>Dikarya</taxon>
        <taxon>Basidiomycota</taxon>
        <taxon>Agaricomycotina</taxon>
        <taxon>Agaricomycetes</taxon>
        <taxon>Agaricomycetidae</taxon>
        <taxon>Agaricales</taxon>
        <taxon>Marasmiineae</taxon>
        <taxon>Mycenaceae</taxon>
        <taxon>Roridomyces</taxon>
    </lineage>
</organism>
<protein>
    <submittedName>
        <fullName evidence="1">Uncharacterized protein</fullName>
    </submittedName>
</protein>
<sequence length="234" mass="26609">MTQFVPNATLLNEYKEHASWKSSKGSHLLWQRKYTSEQREETLSREERAAISDGSVRFGSRSGLFSPNAEPEPNVRFKKKLNAELERVFTFSSAFERKITQGSRMQHLRLPVCAKSNIKDDTALEAGFGRLMPHQQRSNSRELQCLGRGTPVQRIGERERRTRVRFSSVQVRTDSANRTHPTLAAIDKASVKRDYKELQSASEQRGQISQSIKVCCLEGQRKWISSGRGQGVVV</sequence>
<gene>
    <name evidence="1" type="ORF">FB45DRAFT_868106</name>
</gene>
<dbReference type="Proteomes" id="UP001221142">
    <property type="component" value="Unassembled WGS sequence"/>
</dbReference>
<dbReference type="EMBL" id="JARKIF010000011">
    <property type="protein sequence ID" value="KAJ7626821.1"/>
    <property type="molecule type" value="Genomic_DNA"/>
</dbReference>
<comment type="caution">
    <text evidence="1">The sequence shown here is derived from an EMBL/GenBank/DDBJ whole genome shotgun (WGS) entry which is preliminary data.</text>
</comment>
<evidence type="ECO:0000313" key="1">
    <source>
        <dbReference type="EMBL" id="KAJ7626821.1"/>
    </source>
</evidence>
<name>A0AAD7BP51_9AGAR</name>
<dbReference type="AlphaFoldDB" id="A0AAD7BP51"/>